<protein>
    <submittedName>
        <fullName evidence="3">MarR family transcriptional regulator</fullName>
    </submittedName>
</protein>
<dbReference type="PANTHER" id="PTHR33164:SF106">
    <property type="entry name" value="TRANSCRIPTIONAL REGULATORY PROTEIN"/>
    <property type="match status" value="1"/>
</dbReference>
<dbReference type="GO" id="GO:0003700">
    <property type="term" value="F:DNA-binding transcription factor activity"/>
    <property type="evidence" value="ECO:0007669"/>
    <property type="project" value="InterPro"/>
</dbReference>
<reference evidence="3 4" key="1">
    <citation type="submission" date="2019-02" db="EMBL/GenBank/DDBJ databases">
        <title>Kribbella capetownensis sp. nov. and Kribbella speibonae sp. nov., isolated from soil.</title>
        <authorList>
            <person name="Curtis S.M."/>
            <person name="Norton I."/>
            <person name="Everest G.J."/>
            <person name="Meyers P.R."/>
        </authorList>
    </citation>
    <scope>NUCLEOTIDE SEQUENCE [LARGE SCALE GENOMIC DNA]</scope>
    <source>
        <strain evidence="3 4">YM53</strain>
    </source>
</reference>
<dbReference type="Proteomes" id="UP000293342">
    <property type="component" value="Unassembled WGS sequence"/>
</dbReference>
<comment type="caution">
    <text evidence="3">The sequence shown here is derived from an EMBL/GenBank/DDBJ whole genome shotgun (WGS) entry which is preliminary data.</text>
</comment>
<proteinExistence type="predicted"/>
<dbReference type="EMBL" id="SJKD01000006">
    <property type="protein sequence ID" value="TCC46380.1"/>
    <property type="molecule type" value="Genomic_DNA"/>
</dbReference>
<feature type="domain" description="HTH marR-type" evidence="2">
    <location>
        <begin position="16"/>
        <end position="152"/>
    </location>
</feature>
<dbReference type="SMART" id="SM00347">
    <property type="entry name" value="HTH_MARR"/>
    <property type="match status" value="1"/>
</dbReference>
<dbReference type="InterPro" id="IPR039422">
    <property type="entry name" value="MarR/SlyA-like"/>
</dbReference>
<dbReference type="InterPro" id="IPR036390">
    <property type="entry name" value="WH_DNA-bd_sf"/>
</dbReference>
<dbReference type="PRINTS" id="PR00598">
    <property type="entry name" value="HTHMARR"/>
</dbReference>
<dbReference type="SUPFAM" id="SSF46785">
    <property type="entry name" value="Winged helix' DNA-binding domain"/>
    <property type="match status" value="1"/>
</dbReference>
<accession>A0A4R0JJG9</accession>
<dbReference type="PROSITE" id="PS50995">
    <property type="entry name" value="HTH_MARR_2"/>
    <property type="match status" value="1"/>
</dbReference>
<evidence type="ECO:0000259" key="2">
    <source>
        <dbReference type="PROSITE" id="PS50995"/>
    </source>
</evidence>
<dbReference type="AlphaFoldDB" id="A0A4R0JJG9"/>
<dbReference type="GO" id="GO:0006950">
    <property type="term" value="P:response to stress"/>
    <property type="evidence" value="ECO:0007669"/>
    <property type="project" value="TreeGrafter"/>
</dbReference>
<name>A0A4R0JJG9_9ACTN</name>
<dbReference type="PANTHER" id="PTHR33164">
    <property type="entry name" value="TRANSCRIPTIONAL REGULATOR, MARR FAMILY"/>
    <property type="match status" value="1"/>
</dbReference>
<dbReference type="Gene3D" id="1.10.10.10">
    <property type="entry name" value="Winged helix-like DNA-binding domain superfamily/Winged helix DNA-binding domain"/>
    <property type="match status" value="1"/>
</dbReference>
<dbReference type="OrthoDB" id="3173926at2"/>
<keyword evidence="4" id="KW-1185">Reference proteome</keyword>
<gene>
    <name evidence="3" type="ORF">E0H75_25150</name>
</gene>
<evidence type="ECO:0000313" key="4">
    <source>
        <dbReference type="Proteomes" id="UP000293342"/>
    </source>
</evidence>
<organism evidence="3 4">
    <name type="scientific">Kribbella capetownensis</name>
    <dbReference type="NCBI Taxonomy" id="1572659"/>
    <lineage>
        <taxon>Bacteria</taxon>
        <taxon>Bacillati</taxon>
        <taxon>Actinomycetota</taxon>
        <taxon>Actinomycetes</taxon>
        <taxon>Propionibacteriales</taxon>
        <taxon>Kribbellaceae</taxon>
        <taxon>Kribbella</taxon>
    </lineage>
</organism>
<dbReference type="Pfam" id="PF01047">
    <property type="entry name" value="MarR"/>
    <property type="match status" value="1"/>
</dbReference>
<dbReference type="InterPro" id="IPR036388">
    <property type="entry name" value="WH-like_DNA-bd_sf"/>
</dbReference>
<dbReference type="InterPro" id="IPR000835">
    <property type="entry name" value="HTH_MarR-typ"/>
</dbReference>
<feature type="region of interest" description="Disordered" evidence="1">
    <location>
        <begin position="1"/>
        <end position="20"/>
    </location>
</feature>
<sequence length="166" mass="18300">MEQTSSGDARHDPRGRRRAGNDIKAALRDLRIQLALLNHQVGGKLALKDVDLDCLDVLARSGPLTPSTLARQAGLHPATLTGILDRLERGGWITRDRARGDRRSISIRVLPDRGVEVFRLYQPMISAMDDLLDGYSEEELDVIAGFLRRSTEAGRTSTEKLAGQDS</sequence>
<evidence type="ECO:0000313" key="3">
    <source>
        <dbReference type="EMBL" id="TCC46380.1"/>
    </source>
</evidence>
<dbReference type="RefSeq" id="WP_131516133.1">
    <property type="nucleotide sequence ID" value="NZ_SJKD01000006.1"/>
</dbReference>
<evidence type="ECO:0000256" key="1">
    <source>
        <dbReference type="SAM" id="MobiDB-lite"/>
    </source>
</evidence>